<evidence type="ECO:0000256" key="7">
    <source>
        <dbReference type="ARBA" id="ARBA00022989"/>
    </source>
</evidence>
<keyword evidence="5" id="KW-0769">Symport</keyword>
<evidence type="ECO:0000313" key="15">
    <source>
        <dbReference type="Proteomes" id="UP000290289"/>
    </source>
</evidence>
<evidence type="ECO:0000256" key="9">
    <source>
        <dbReference type="ARBA" id="ARBA00023294"/>
    </source>
</evidence>
<dbReference type="PANTHER" id="PTHR48017">
    <property type="entry name" value="OS05G0424000 PROTEIN-RELATED"/>
    <property type="match status" value="1"/>
</dbReference>
<dbReference type="Proteomes" id="UP000290289">
    <property type="component" value="Chromosome 14"/>
</dbReference>
<protein>
    <recommendedName>
        <fullName evidence="13">Amino acid transporter transmembrane domain-containing protein</fullName>
    </recommendedName>
</protein>
<comment type="subcellular location">
    <subcellularLocation>
        <location evidence="1">Endomembrane system</location>
        <topology evidence="1">Multi-pass membrane protein</topology>
    </subcellularLocation>
</comment>
<evidence type="ECO:0000256" key="11">
    <source>
        <dbReference type="SAM" id="MobiDB-lite"/>
    </source>
</evidence>
<evidence type="ECO:0000256" key="1">
    <source>
        <dbReference type="ARBA" id="ARBA00004127"/>
    </source>
</evidence>
<evidence type="ECO:0000256" key="6">
    <source>
        <dbReference type="ARBA" id="ARBA00022970"/>
    </source>
</evidence>
<evidence type="ECO:0000256" key="3">
    <source>
        <dbReference type="ARBA" id="ARBA00022448"/>
    </source>
</evidence>
<feature type="region of interest" description="Disordered" evidence="11">
    <location>
        <begin position="1"/>
        <end position="23"/>
    </location>
</feature>
<dbReference type="STRING" id="3750.A0A498I1M6"/>
<sequence>MELLGLDSHSSQQHQQHQQQQLWDEISRLSSSPPYSRLGELKPTNLEDTLGSFDPSLLSRLQAHTQKSSTPCPPPNYTAHVSTTHKIQAHFSLNSAATKTKSYKSRERKKEEVAGQFQKTSMYIEHNPAIIENGDFRKNVDDDGRPKRTGTWITATAHIITAVIGSGVLSLAWAIAQLGWVAGPAVLMAFSFITYFTSIMHLD</sequence>
<evidence type="ECO:0000259" key="13">
    <source>
        <dbReference type="Pfam" id="PF01490"/>
    </source>
</evidence>
<dbReference type="GO" id="GO:0009734">
    <property type="term" value="P:auxin-activated signaling pathway"/>
    <property type="evidence" value="ECO:0007669"/>
    <property type="project" value="UniProtKB-KW"/>
</dbReference>
<comment type="similarity">
    <text evidence="2">Belongs to the amino acid/polyamine transporter 2 family. Amino acid/auxin permease (AAAP) (TC 2.A.18.1) subfamily.</text>
</comment>
<keyword evidence="15" id="KW-1185">Reference proteome</keyword>
<feature type="transmembrane region" description="Helical" evidence="12">
    <location>
        <begin position="152"/>
        <end position="175"/>
    </location>
</feature>
<evidence type="ECO:0000256" key="2">
    <source>
        <dbReference type="ARBA" id="ARBA00005590"/>
    </source>
</evidence>
<reference evidence="14 15" key="1">
    <citation type="submission" date="2018-10" db="EMBL/GenBank/DDBJ databases">
        <title>A high-quality apple genome assembly.</title>
        <authorList>
            <person name="Hu J."/>
        </authorList>
    </citation>
    <scope>NUCLEOTIDE SEQUENCE [LARGE SCALE GENOMIC DNA]</scope>
    <source>
        <strain evidence="15">cv. HFTH1</strain>
        <tissue evidence="14">Young leaf</tissue>
    </source>
</reference>
<dbReference type="GO" id="GO:0015293">
    <property type="term" value="F:symporter activity"/>
    <property type="evidence" value="ECO:0007669"/>
    <property type="project" value="UniProtKB-KW"/>
</dbReference>
<keyword evidence="7 12" id="KW-1133">Transmembrane helix</keyword>
<gene>
    <name evidence="14" type="ORF">DVH24_019032</name>
</gene>
<dbReference type="GO" id="GO:0006865">
    <property type="term" value="P:amino acid transport"/>
    <property type="evidence" value="ECO:0007669"/>
    <property type="project" value="UniProtKB-KW"/>
</dbReference>
<dbReference type="GO" id="GO:0012505">
    <property type="term" value="C:endomembrane system"/>
    <property type="evidence" value="ECO:0007669"/>
    <property type="project" value="UniProtKB-SubCell"/>
</dbReference>
<evidence type="ECO:0000256" key="12">
    <source>
        <dbReference type="SAM" id="Phobius"/>
    </source>
</evidence>
<dbReference type="Pfam" id="PF01490">
    <property type="entry name" value="Aa_trans"/>
    <property type="match status" value="1"/>
</dbReference>
<evidence type="ECO:0000256" key="10">
    <source>
        <dbReference type="ARBA" id="ARBA00045588"/>
    </source>
</evidence>
<feature type="region of interest" description="Disordered" evidence="11">
    <location>
        <begin position="34"/>
        <end position="53"/>
    </location>
</feature>
<feature type="domain" description="Amino acid transporter transmembrane" evidence="13">
    <location>
        <begin position="148"/>
        <end position="199"/>
    </location>
</feature>
<evidence type="ECO:0000313" key="14">
    <source>
        <dbReference type="EMBL" id="RXH76144.1"/>
    </source>
</evidence>
<dbReference type="InterPro" id="IPR013057">
    <property type="entry name" value="AA_transpt_TM"/>
</dbReference>
<comment type="function">
    <text evidence="10">Carrier protein involved in proton-driven auxin influx. Mediates the formation of auxin gradient from developing leaves (site of auxin biosynthesis) to tips by contributing to the loading of auxin in vascular tissues and facilitating acropetal (base to tip) auxin transport within inner tissues of the root apex, and basipetal (tip to base) auxin transport within outer tissues of the root apex. May be involved in lateral roots and nodules formation.</text>
</comment>
<proteinExistence type="inferred from homology"/>
<keyword evidence="8 12" id="KW-0472">Membrane</keyword>
<accession>A0A498I1M6</accession>
<keyword evidence="6" id="KW-0029">Amino-acid transport</keyword>
<name>A0A498I1M6_MALDO</name>
<keyword evidence="3" id="KW-0813">Transport</keyword>
<feature type="transmembrane region" description="Helical" evidence="12">
    <location>
        <begin position="181"/>
        <end position="202"/>
    </location>
</feature>
<organism evidence="14 15">
    <name type="scientific">Malus domestica</name>
    <name type="common">Apple</name>
    <name type="synonym">Pyrus malus</name>
    <dbReference type="NCBI Taxonomy" id="3750"/>
    <lineage>
        <taxon>Eukaryota</taxon>
        <taxon>Viridiplantae</taxon>
        <taxon>Streptophyta</taxon>
        <taxon>Embryophyta</taxon>
        <taxon>Tracheophyta</taxon>
        <taxon>Spermatophyta</taxon>
        <taxon>Magnoliopsida</taxon>
        <taxon>eudicotyledons</taxon>
        <taxon>Gunneridae</taxon>
        <taxon>Pentapetalae</taxon>
        <taxon>rosids</taxon>
        <taxon>fabids</taxon>
        <taxon>Rosales</taxon>
        <taxon>Rosaceae</taxon>
        <taxon>Amygdaloideae</taxon>
        <taxon>Maleae</taxon>
        <taxon>Malus</taxon>
    </lineage>
</organism>
<evidence type="ECO:0000256" key="8">
    <source>
        <dbReference type="ARBA" id="ARBA00023136"/>
    </source>
</evidence>
<comment type="caution">
    <text evidence="14">The sequence shown here is derived from an EMBL/GenBank/DDBJ whole genome shotgun (WGS) entry which is preliminary data.</text>
</comment>
<feature type="compositionally biased region" description="Low complexity" evidence="11">
    <location>
        <begin position="8"/>
        <end position="21"/>
    </location>
</feature>
<dbReference type="EMBL" id="RDQH01000340">
    <property type="protein sequence ID" value="RXH76144.1"/>
    <property type="molecule type" value="Genomic_DNA"/>
</dbReference>
<evidence type="ECO:0000256" key="4">
    <source>
        <dbReference type="ARBA" id="ARBA00022692"/>
    </source>
</evidence>
<dbReference type="AlphaFoldDB" id="A0A498I1M6"/>
<keyword evidence="4 12" id="KW-0812">Transmembrane</keyword>
<keyword evidence="9" id="KW-0927">Auxin signaling pathway</keyword>
<evidence type="ECO:0000256" key="5">
    <source>
        <dbReference type="ARBA" id="ARBA00022847"/>
    </source>
</evidence>